<dbReference type="SUPFAM" id="SSF75011">
    <property type="entry name" value="3-carboxy-cis,cis-mucoante lactonizing enzyme"/>
    <property type="match status" value="1"/>
</dbReference>
<dbReference type="PROSITE" id="PS50119">
    <property type="entry name" value="ZF_BBOX"/>
    <property type="match status" value="1"/>
</dbReference>
<accession>A0A2G8JM23</accession>
<dbReference type="OrthoDB" id="1870062at2759"/>
<keyword evidence="1" id="KW-0479">Metal-binding</keyword>
<proteinExistence type="predicted"/>
<dbReference type="GO" id="GO:0008270">
    <property type="term" value="F:zinc ion binding"/>
    <property type="evidence" value="ECO:0007669"/>
    <property type="project" value="UniProtKB-KW"/>
</dbReference>
<organism evidence="4 5">
    <name type="scientific">Stichopus japonicus</name>
    <name type="common">Sea cucumber</name>
    <dbReference type="NCBI Taxonomy" id="307972"/>
    <lineage>
        <taxon>Eukaryota</taxon>
        <taxon>Metazoa</taxon>
        <taxon>Echinodermata</taxon>
        <taxon>Eleutherozoa</taxon>
        <taxon>Echinozoa</taxon>
        <taxon>Holothuroidea</taxon>
        <taxon>Aspidochirotacea</taxon>
        <taxon>Aspidochirotida</taxon>
        <taxon>Stichopodidae</taxon>
        <taxon>Apostichopus</taxon>
    </lineage>
</organism>
<dbReference type="EMBL" id="MRZV01001615">
    <property type="protein sequence ID" value="PIK36802.1"/>
    <property type="molecule type" value="Genomic_DNA"/>
</dbReference>
<feature type="coiled-coil region" evidence="2">
    <location>
        <begin position="252"/>
        <end position="301"/>
    </location>
</feature>
<evidence type="ECO:0000256" key="1">
    <source>
        <dbReference type="PROSITE-ProRule" id="PRU00024"/>
    </source>
</evidence>
<sequence length="704" mass="80761">MSSSIRASCLMGLIDGNDNKLQCPDCGIVHELPENGAEGLLVDISMKNILQLHRIKQAIDTRRKCLSCRNIENAGAFCINCDDFICQNCFDNHGTTSKSRHRTLSMNDLKTGQLNNANWAALTDISRCRDHPENMLELCCRTCHGNHLMCRECSLVEHADHELCNDVPYLASEERNRINQKMDNLLNYIERVQKKRALMTKSTEKLKHVVERRKSHIQNQFDRMEEIIKGKIHNEVDKLDRGMVQMKDVLSLGKISTDKLSLKKQVQELNEEYDRICDKEKKELETAFQALQAENNQQQGKLFDQLANLKIEFKRIVSEIEINARRNQEEMKAISDFWDSIDSRLNNIQATVSAHLTIRNDWADIQCIPMMCSVIDSLMRDMDREIPDFKVLSQIRITKFENCDRKSHVDISEVADDEVDVDEIHSKKWGINGITGNEEGTIVVTGESSQDHSHITVIDLKGTTLRQDEIESDLAFECRYCDFMTKFKVVTVCWNNEIGLYDIRDGTYTEMDLKNNDSVWPFGQDVSCVTVDEANNDIFIGYKDSRDISVFDDQLNYSHTLSLPSTVRWPRDIAVHGKNLIVCDRAGMEAYAISITGSTCMVMFQFAKPNTKRSNCWPIGVCTDQNEFIYMLWSAVTMSSFKRLLVQYSRDGQRLLATRHVHDDALCISTVSTRRGETLLVSTWKTGKIFQYNLVSFQSSFGYE</sequence>
<dbReference type="PANTHER" id="PTHR25462">
    <property type="entry name" value="BONUS, ISOFORM C-RELATED"/>
    <property type="match status" value="1"/>
</dbReference>
<dbReference type="STRING" id="307972.A0A2G8JM23"/>
<dbReference type="InterPro" id="IPR047153">
    <property type="entry name" value="TRIM45/56/19-like"/>
</dbReference>
<dbReference type="Proteomes" id="UP000230750">
    <property type="component" value="Unassembled WGS sequence"/>
</dbReference>
<gene>
    <name evidence="4" type="ORF">BSL78_26367</name>
</gene>
<name>A0A2G8JM23_STIJA</name>
<keyword evidence="1" id="KW-0863">Zinc-finger</keyword>
<dbReference type="Gene3D" id="3.30.160.60">
    <property type="entry name" value="Classic Zinc Finger"/>
    <property type="match status" value="1"/>
</dbReference>
<keyword evidence="2" id="KW-0175">Coiled coil</keyword>
<dbReference type="PANTHER" id="PTHR25462:SF296">
    <property type="entry name" value="MEIOTIC P26, ISOFORM F"/>
    <property type="match status" value="1"/>
</dbReference>
<evidence type="ECO:0000313" key="5">
    <source>
        <dbReference type="Proteomes" id="UP000230750"/>
    </source>
</evidence>
<comment type="caution">
    <text evidence="4">The sequence shown here is derived from an EMBL/GenBank/DDBJ whole genome shotgun (WGS) entry which is preliminary data.</text>
</comment>
<evidence type="ECO:0000256" key="2">
    <source>
        <dbReference type="SAM" id="Coils"/>
    </source>
</evidence>
<reference evidence="4 5" key="1">
    <citation type="journal article" date="2017" name="PLoS Biol.">
        <title>The sea cucumber genome provides insights into morphological evolution and visceral regeneration.</title>
        <authorList>
            <person name="Zhang X."/>
            <person name="Sun L."/>
            <person name="Yuan J."/>
            <person name="Sun Y."/>
            <person name="Gao Y."/>
            <person name="Zhang L."/>
            <person name="Li S."/>
            <person name="Dai H."/>
            <person name="Hamel J.F."/>
            <person name="Liu C."/>
            <person name="Yu Y."/>
            <person name="Liu S."/>
            <person name="Lin W."/>
            <person name="Guo K."/>
            <person name="Jin S."/>
            <person name="Xu P."/>
            <person name="Storey K.B."/>
            <person name="Huan P."/>
            <person name="Zhang T."/>
            <person name="Zhou Y."/>
            <person name="Zhang J."/>
            <person name="Lin C."/>
            <person name="Li X."/>
            <person name="Xing L."/>
            <person name="Huo D."/>
            <person name="Sun M."/>
            <person name="Wang L."/>
            <person name="Mercier A."/>
            <person name="Li F."/>
            <person name="Yang H."/>
            <person name="Xiang J."/>
        </authorList>
    </citation>
    <scope>NUCLEOTIDE SEQUENCE [LARGE SCALE GENOMIC DNA]</scope>
    <source>
        <strain evidence="4">Shaxun</strain>
        <tissue evidence="4">Muscle</tissue>
    </source>
</reference>
<dbReference type="AlphaFoldDB" id="A0A2G8JM23"/>
<protein>
    <recommendedName>
        <fullName evidence="3">B box-type domain-containing protein</fullName>
    </recommendedName>
</protein>
<evidence type="ECO:0000259" key="3">
    <source>
        <dbReference type="PROSITE" id="PS50119"/>
    </source>
</evidence>
<keyword evidence="5" id="KW-1185">Reference proteome</keyword>
<feature type="domain" description="B box-type" evidence="3">
    <location>
        <begin position="60"/>
        <end position="106"/>
    </location>
</feature>
<keyword evidence="1" id="KW-0862">Zinc</keyword>
<dbReference type="Gene3D" id="2.120.10.30">
    <property type="entry name" value="TolB, C-terminal domain"/>
    <property type="match status" value="1"/>
</dbReference>
<dbReference type="InterPro" id="IPR011042">
    <property type="entry name" value="6-blade_b-propeller_TolB-like"/>
</dbReference>
<evidence type="ECO:0000313" key="4">
    <source>
        <dbReference type="EMBL" id="PIK36802.1"/>
    </source>
</evidence>
<dbReference type="InterPro" id="IPR000315">
    <property type="entry name" value="Znf_B-box"/>
</dbReference>